<dbReference type="Gene3D" id="3.40.50.300">
    <property type="entry name" value="P-loop containing nucleotide triphosphate hydrolases"/>
    <property type="match status" value="1"/>
</dbReference>
<dbReference type="GO" id="GO:0003677">
    <property type="term" value="F:DNA binding"/>
    <property type="evidence" value="ECO:0007669"/>
    <property type="project" value="InterPro"/>
</dbReference>
<evidence type="ECO:0000256" key="1">
    <source>
        <dbReference type="ARBA" id="ARBA00022737"/>
    </source>
</evidence>
<keyword evidence="1" id="KW-0677">Repeat</keyword>
<evidence type="ECO:0000259" key="3">
    <source>
        <dbReference type="Pfam" id="PF24883"/>
    </source>
</evidence>
<dbReference type="SUPFAM" id="SSF52540">
    <property type="entry name" value="P-loop containing nucleoside triphosphate hydrolases"/>
    <property type="match status" value="1"/>
</dbReference>
<organism evidence="4 5">
    <name type="scientific">Desmonostoc muscorum LEGE 12446</name>
    <dbReference type="NCBI Taxonomy" id="1828758"/>
    <lineage>
        <taxon>Bacteria</taxon>
        <taxon>Bacillati</taxon>
        <taxon>Cyanobacteriota</taxon>
        <taxon>Cyanophyceae</taxon>
        <taxon>Nostocales</taxon>
        <taxon>Nostocaceae</taxon>
        <taxon>Desmonostoc</taxon>
    </lineage>
</organism>
<dbReference type="RefSeq" id="WP_193913493.1">
    <property type="nucleotide sequence ID" value="NZ_JADEXS020000001.1"/>
</dbReference>
<dbReference type="CDD" id="cd00093">
    <property type="entry name" value="HTH_XRE"/>
    <property type="match status" value="1"/>
</dbReference>
<accession>A0A8J6ZHY4</accession>
<dbReference type="Proteomes" id="UP000622533">
    <property type="component" value="Unassembled WGS sequence"/>
</dbReference>
<comment type="caution">
    <text evidence="4">The sequence shown here is derived from an EMBL/GenBank/DDBJ whole genome shotgun (WGS) entry which is preliminary data.</text>
</comment>
<dbReference type="InterPro" id="IPR001387">
    <property type="entry name" value="Cro/C1-type_HTH"/>
</dbReference>
<evidence type="ECO:0000313" key="4">
    <source>
        <dbReference type="EMBL" id="MBE9021410.1"/>
    </source>
</evidence>
<feature type="domain" description="HTH cro/C1-type" evidence="2">
    <location>
        <begin position="16"/>
        <end position="77"/>
    </location>
</feature>
<name>A0A8J6ZHY4_DESMC</name>
<dbReference type="InterPro" id="IPR027417">
    <property type="entry name" value="P-loop_NTPase"/>
</dbReference>
<proteinExistence type="predicted"/>
<keyword evidence="5" id="KW-1185">Reference proteome</keyword>
<dbReference type="EMBL" id="JADEXS010000020">
    <property type="protein sequence ID" value="MBE9021410.1"/>
    <property type="molecule type" value="Genomic_DNA"/>
</dbReference>
<dbReference type="Pfam" id="PF13443">
    <property type="entry name" value="HTH_26"/>
    <property type="match status" value="1"/>
</dbReference>
<feature type="domain" description="Nephrocystin 3-like N-terminal" evidence="3">
    <location>
        <begin position="110"/>
        <end position="216"/>
    </location>
</feature>
<sequence>MLDSDKVKASEVGKTRLREAMKQAQLTQEKLASNTHVSIDTIKRLLGVKPAPNGVERWSVKNIANYLNISPLDIVDPQDWYQNLQLSQEFEVLIKEKIRSFCGRKFVFDAFKDFLNKYPKGYFTVIGDAGMGKSAIAAKYVDEKKAICYFNVLQERNNRPELFIKSIRQQLINRYQLENADNDDLSALLIKASSKILNNEPLVIVIDALDEVEQAPGAENILYLPKTLPDKVYFLLTRRRYEPGKNRLYTEGAEQIELDLNASRYNKDNRDDIQEYIRFFLNHDVDYKAGLLKWIQDRDINREAFVEQVAAKSESNFMYLRYVLPGIAKGEYNDFNLKQLPDGLQQYYQTHWVRMNMDSAPNKIMVIILYILVEIGTPIPCEMIADIAQEDEYEVQQILNKWFEYLKQQRIDGDTCYSIYHASFLDFLKSKPILDTKRQLIKEVNQRIVDYWEREREDDDEN</sequence>
<gene>
    <name evidence="4" type="ORF">IQ276_02725</name>
</gene>
<protein>
    <submittedName>
        <fullName evidence="4">NACHT domain-containing protein</fullName>
    </submittedName>
</protein>
<evidence type="ECO:0000259" key="2">
    <source>
        <dbReference type="Pfam" id="PF13443"/>
    </source>
</evidence>
<evidence type="ECO:0000313" key="5">
    <source>
        <dbReference type="Proteomes" id="UP000622533"/>
    </source>
</evidence>
<dbReference type="InterPro" id="IPR010982">
    <property type="entry name" value="Lambda_DNA-bd_dom_sf"/>
</dbReference>
<dbReference type="Gene3D" id="1.10.260.40">
    <property type="entry name" value="lambda repressor-like DNA-binding domains"/>
    <property type="match status" value="1"/>
</dbReference>
<dbReference type="InterPro" id="IPR056884">
    <property type="entry name" value="NPHP3-like_N"/>
</dbReference>
<dbReference type="AlphaFoldDB" id="A0A8J6ZHY4"/>
<dbReference type="PANTHER" id="PTHR10039">
    <property type="entry name" value="AMELOGENIN"/>
    <property type="match status" value="1"/>
</dbReference>
<dbReference type="Pfam" id="PF24883">
    <property type="entry name" value="NPHP3_N"/>
    <property type="match status" value="1"/>
</dbReference>
<dbReference type="SUPFAM" id="SSF47413">
    <property type="entry name" value="lambda repressor-like DNA-binding domains"/>
    <property type="match status" value="1"/>
</dbReference>
<reference evidence="4" key="1">
    <citation type="submission" date="2020-10" db="EMBL/GenBank/DDBJ databases">
        <authorList>
            <person name="Castelo-Branco R."/>
            <person name="Eusebio N."/>
            <person name="Adriana R."/>
            <person name="Vieira A."/>
            <person name="Brugerolle De Fraissinette N."/>
            <person name="Rezende De Castro R."/>
            <person name="Schneider M.P."/>
            <person name="Vasconcelos V."/>
            <person name="Leao P.N."/>
        </authorList>
    </citation>
    <scope>NUCLEOTIDE SEQUENCE</scope>
    <source>
        <strain evidence="4">LEGE 12446</strain>
    </source>
</reference>